<dbReference type="RefSeq" id="WP_067758593.1">
    <property type="nucleotide sequence ID" value="NZ_CP015772.1"/>
</dbReference>
<dbReference type="PANTHER" id="PTHR21666:SF289">
    <property type="entry name" value="L-ALA--D-GLU ENDOPEPTIDASE"/>
    <property type="match status" value="1"/>
</dbReference>
<feature type="chain" id="PRO_5008389923" description="M23ase beta-sheet core domain-containing protein" evidence="3">
    <location>
        <begin position="22"/>
        <end position="302"/>
    </location>
</feature>
<keyword evidence="1 3" id="KW-0732">Signal</keyword>
<evidence type="ECO:0000256" key="2">
    <source>
        <dbReference type="SAM" id="MobiDB-lite"/>
    </source>
</evidence>
<dbReference type="SUPFAM" id="SSF51261">
    <property type="entry name" value="Duplicated hybrid motif"/>
    <property type="match status" value="1"/>
</dbReference>
<keyword evidence="6" id="KW-1185">Reference proteome</keyword>
<dbReference type="Proteomes" id="UP000077667">
    <property type="component" value="Chromosome"/>
</dbReference>
<accession>A0A1A9I5S7</accession>
<protein>
    <recommendedName>
        <fullName evidence="4">M23ase beta-sheet core domain-containing protein</fullName>
    </recommendedName>
</protein>
<dbReference type="InterPro" id="IPR050570">
    <property type="entry name" value="Cell_wall_metabolism_enzyme"/>
</dbReference>
<dbReference type="Pfam" id="PF01551">
    <property type="entry name" value="Peptidase_M23"/>
    <property type="match status" value="1"/>
</dbReference>
<dbReference type="STRING" id="1176587.A8C56_16880"/>
<feature type="domain" description="M23ase beta-sheet core" evidence="4">
    <location>
        <begin position="200"/>
        <end position="291"/>
    </location>
</feature>
<dbReference type="AlphaFoldDB" id="A0A1A9I5S7"/>
<sequence>MIITKNWLLAGLVLLAGNLFAQDDVKVTLKKDRAMMINEVNQIERTFKSTKTISREAMIQLTDLNRKIEGQERYVVSMSRQEPPMFNTEEMQDATREITRIKSTVATLRNYYYHPETIPKENTAASRPPAQTQTYTPPARTYPVLPPRQHATFPTSNAALTGDFGLYKGQIPYPLEKGTITQGFGHFKIEGSGPDIVGDNPGCTFAAPVNTPVKAVFEGDVISVSKLGSTFYIVIRHGRYFTAYSNLASSTVLKGSRVKPGQVIGTVGRDDETGYGKLDFILMFDDKNLDPQPWFVRQQYGQ</sequence>
<evidence type="ECO:0000259" key="4">
    <source>
        <dbReference type="Pfam" id="PF01551"/>
    </source>
</evidence>
<organism evidence="5 6">
    <name type="scientific">Niabella ginsenosidivorans</name>
    <dbReference type="NCBI Taxonomy" id="1176587"/>
    <lineage>
        <taxon>Bacteria</taxon>
        <taxon>Pseudomonadati</taxon>
        <taxon>Bacteroidota</taxon>
        <taxon>Chitinophagia</taxon>
        <taxon>Chitinophagales</taxon>
        <taxon>Chitinophagaceae</taxon>
        <taxon>Niabella</taxon>
    </lineage>
</organism>
<evidence type="ECO:0000313" key="5">
    <source>
        <dbReference type="EMBL" id="ANH82419.1"/>
    </source>
</evidence>
<dbReference type="InterPro" id="IPR011055">
    <property type="entry name" value="Dup_hybrid_motif"/>
</dbReference>
<proteinExistence type="predicted"/>
<dbReference type="EMBL" id="CP015772">
    <property type="protein sequence ID" value="ANH82419.1"/>
    <property type="molecule type" value="Genomic_DNA"/>
</dbReference>
<dbReference type="OrthoDB" id="9815884at2"/>
<reference evidence="5 6" key="1">
    <citation type="submission" date="2016-05" db="EMBL/GenBank/DDBJ databases">
        <title>Niabella ginsenosidivorans BS26 whole genome sequencing.</title>
        <authorList>
            <person name="Im W.T."/>
            <person name="Siddiqi M.Z."/>
        </authorList>
    </citation>
    <scope>NUCLEOTIDE SEQUENCE [LARGE SCALE GENOMIC DNA]</scope>
    <source>
        <strain evidence="5 6">BS26</strain>
    </source>
</reference>
<name>A0A1A9I5S7_9BACT</name>
<dbReference type="Gene3D" id="2.70.70.10">
    <property type="entry name" value="Glucose Permease (Domain IIA)"/>
    <property type="match status" value="1"/>
</dbReference>
<feature type="signal peptide" evidence="3">
    <location>
        <begin position="1"/>
        <end position="21"/>
    </location>
</feature>
<feature type="compositionally biased region" description="Low complexity" evidence="2">
    <location>
        <begin position="127"/>
        <end position="140"/>
    </location>
</feature>
<dbReference type="PANTHER" id="PTHR21666">
    <property type="entry name" value="PEPTIDASE-RELATED"/>
    <property type="match status" value="1"/>
</dbReference>
<dbReference type="CDD" id="cd12797">
    <property type="entry name" value="M23_peptidase"/>
    <property type="match status" value="1"/>
</dbReference>
<dbReference type="GO" id="GO:0004222">
    <property type="term" value="F:metalloendopeptidase activity"/>
    <property type="evidence" value="ECO:0007669"/>
    <property type="project" value="TreeGrafter"/>
</dbReference>
<evidence type="ECO:0000256" key="1">
    <source>
        <dbReference type="ARBA" id="ARBA00022729"/>
    </source>
</evidence>
<dbReference type="InterPro" id="IPR016047">
    <property type="entry name" value="M23ase_b-sheet_dom"/>
</dbReference>
<evidence type="ECO:0000313" key="6">
    <source>
        <dbReference type="Proteomes" id="UP000077667"/>
    </source>
</evidence>
<evidence type="ECO:0000256" key="3">
    <source>
        <dbReference type="SAM" id="SignalP"/>
    </source>
</evidence>
<gene>
    <name evidence="5" type="ORF">A8C56_16880</name>
</gene>
<feature type="region of interest" description="Disordered" evidence="2">
    <location>
        <begin position="120"/>
        <end position="140"/>
    </location>
</feature>
<dbReference type="KEGG" id="nia:A8C56_16880"/>